<organism evidence="3">
    <name type="scientific">Salmonella enterica subsp. enterica serovar Javiana</name>
    <dbReference type="NCBI Taxonomy" id="363569"/>
    <lineage>
        <taxon>Bacteria</taxon>
        <taxon>Pseudomonadati</taxon>
        <taxon>Pseudomonadota</taxon>
        <taxon>Gammaproteobacteria</taxon>
        <taxon>Enterobacterales</taxon>
        <taxon>Enterobacteriaceae</taxon>
        <taxon>Salmonella</taxon>
    </lineage>
</organism>
<evidence type="ECO:0000259" key="2">
    <source>
        <dbReference type="SMART" id="SM00421"/>
    </source>
</evidence>
<evidence type="ECO:0000313" key="4">
    <source>
        <dbReference type="EMBL" id="HAC6946884.1"/>
    </source>
</evidence>
<keyword evidence="1" id="KW-0238">DNA-binding</keyword>
<feature type="domain" description="HTH luxR-type" evidence="2">
    <location>
        <begin position="133"/>
        <end position="190"/>
    </location>
</feature>
<evidence type="ECO:0000313" key="6">
    <source>
        <dbReference type="EMBL" id="HAE7704307.1"/>
    </source>
</evidence>
<dbReference type="Gene3D" id="1.10.10.10">
    <property type="entry name" value="Winged helix-like DNA-binding domain superfamily/Winged helix DNA-binding domain"/>
    <property type="match status" value="1"/>
</dbReference>
<dbReference type="Pfam" id="PF00196">
    <property type="entry name" value="GerE"/>
    <property type="match status" value="1"/>
</dbReference>
<protein>
    <recommendedName>
        <fullName evidence="2">HTH luxR-type domain-containing protein</fullName>
    </recommendedName>
</protein>
<dbReference type="EMBL" id="DAASZT010000004">
    <property type="protein sequence ID" value="HAE7704307.1"/>
    <property type="molecule type" value="Genomic_DNA"/>
</dbReference>
<evidence type="ECO:0000313" key="3">
    <source>
        <dbReference type="EMBL" id="ECG4536789.1"/>
    </source>
</evidence>
<dbReference type="GO" id="GO:0006355">
    <property type="term" value="P:regulation of DNA-templated transcription"/>
    <property type="evidence" value="ECO:0007669"/>
    <property type="project" value="InterPro"/>
</dbReference>
<dbReference type="InterPro" id="IPR036388">
    <property type="entry name" value="WH-like_DNA-bd_sf"/>
</dbReference>
<comment type="caution">
    <text evidence="3">The sequence shown here is derived from an EMBL/GenBank/DDBJ whole genome shotgun (WGS) entry which is preliminary data.</text>
</comment>
<dbReference type="InterPro" id="IPR016032">
    <property type="entry name" value="Sig_transdc_resp-reg_C-effctor"/>
</dbReference>
<dbReference type="EMBL" id="DAAMJS010000002">
    <property type="protein sequence ID" value="HAC6946884.1"/>
    <property type="molecule type" value="Genomic_DNA"/>
</dbReference>
<reference evidence="3" key="3">
    <citation type="submission" date="2019-03" db="EMBL/GenBank/DDBJ databases">
        <authorList>
            <person name="Ashton P.M."/>
            <person name="Dallman T."/>
            <person name="Nair S."/>
            <person name="De Pinna E."/>
            <person name="Peters T."/>
            <person name="Grant K."/>
        </authorList>
    </citation>
    <scope>NUCLEOTIDE SEQUENCE [LARGE SCALE GENOMIC DNA]</scope>
    <source>
        <strain evidence="3">314986</strain>
    </source>
</reference>
<dbReference type="EMBL" id="AAIOLQ010000005">
    <property type="protein sequence ID" value="ECG4536789.1"/>
    <property type="molecule type" value="Genomic_DNA"/>
</dbReference>
<dbReference type="InterPro" id="IPR000792">
    <property type="entry name" value="Tscrpt_reg_LuxR_C"/>
</dbReference>
<sequence>MINILINDTNIYYEKGLGYGLKEIMNHRFGVRVSFTTELTQKNIHNADVVIVTLYDENSLRLLASVKHMRIIGLVHKSFKISGYIFPLCLSHVFLTTQYNSLNTVGELIMNLLKTESVPSKTKTCARCPMILDNILSTQQQKLIDGIVAGKKMKDLASSLFINVKTAYSHKHLIMKKFELKSDHDILKMWKFRQNSFHCICISL</sequence>
<dbReference type="SUPFAM" id="SSF46894">
    <property type="entry name" value="C-terminal effector domain of the bipartite response regulators"/>
    <property type="match status" value="1"/>
</dbReference>
<dbReference type="Proteomes" id="UP000839596">
    <property type="component" value="Unassembled WGS sequence"/>
</dbReference>
<gene>
    <name evidence="3" type="ORF">E0S65_08800</name>
    <name evidence="4" type="ORF">G0D41_06775</name>
    <name evidence="5" type="ORF">G4I76_003810</name>
    <name evidence="6" type="ORF">G4P47_003298</name>
</gene>
<dbReference type="GO" id="GO:0003677">
    <property type="term" value="F:DNA binding"/>
    <property type="evidence" value="ECO:0007669"/>
    <property type="project" value="UniProtKB-KW"/>
</dbReference>
<dbReference type="EMBL" id="DAASLT010000009">
    <property type="protein sequence ID" value="HAE6051978.1"/>
    <property type="molecule type" value="Genomic_DNA"/>
</dbReference>
<dbReference type="SMART" id="SM00421">
    <property type="entry name" value="HTH_LUXR"/>
    <property type="match status" value="1"/>
</dbReference>
<proteinExistence type="predicted"/>
<accession>A0A5Y2YDQ7</accession>
<name>A0A5Y2YDQ7_SALET</name>
<evidence type="ECO:0000256" key="1">
    <source>
        <dbReference type="ARBA" id="ARBA00023125"/>
    </source>
</evidence>
<dbReference type="AlphaFoldDB" id="A0A5Y2YDQ7"/>
<evidence type="ECO:0000313" key="5">
    <source>
        <dbReference type="EMBL" id="HAE6051978.1"/>
    </source>
</evidence>
<reference evidence="4" key="2">
    <citation type="submission" date="2018-07" db="EMBL/GenBank/DDBJ databases">
        <authorList>
            <consortium name="NCBI Pathogen Detection Project"/>
        </authorList>
    </citation>
    <scope>NUCLEOTIDE SEQUENCE</scope>
    <source>
        <strain evidence="5">12-2229</strain>
        <strain evidence="6">13-4047</strain>
        <strain evidence="4">13-7331</strain>
    </source>
</reference>
<reference evidence="4" key="1">
    <citation type="journal article" date="2018" name="Genome Biol.">
        <title>SKESA: strategic k-mer extension for scrupulous assemblies.</title>
        <authorList>
            <person name="Souvorov A."/>
            <person name="Agarwala R."/>
            <person name="Lipman D.J."/>
        </authorList>
    </citation>
    <scope>NUCLEOTIDE SEQUENCE</scope>
    <source>
        <strain evidence="5">12-2229</strain>
        <strain evidence="6">13-4047</strain>
        <strain evidence="4">13-7331</strain>
    </source>
</reference>